<dbReference type="InterPro" id="IPR038495">
    <property type="entry name" value="ATPase_E_C"/>
</dbReference>
<protein>
    <recommendedName>
        <fullName evidence="8">A-type ATP synthase subunit E</fullName>
    </recommendedName>
</protein>
<keyword evidence="2 8" id="KW-0813">Transport</keyword>
<evidence type="ECO:0000313" key="10">
    <source>
        <dbReference type="Proteomes" id="UP000005741"/>
    </source>
</evidence>
<evidence type="ECO:0000256" key="1">
    <source>
        <dbReference type="ARBA" id="ARBA00005901"/>
    </source>
</evidence>
<evidence type="ECO:0000256" key="6">
    <source>
        <dbReference type="ARBA" id="ARBA00023136"/>
    </source>
</evidence>
<dbReference type="SUPFAM" id="SSF160527">
    <property type="entry name" value="V-type ATPase subunit E-like"/>
    <property type="match status" value="1"/>
</dbReference>
<comment type="function">
    <text evidence="8">Component of the A-type ATP synthase that produces ATP from ADP in the presence of a proton gradient across the membrane.</text>
</comment>
<dbReference type="STRING" id="937775.Metlim_1051"/>
<keyword evidence="4 8" id="KW-0375">Hydrogen ion transport</keyword>
<comment type="subcellular location">
    <subcellularLocation>
        <location evidence="8">Cell membrane</location>
        <topology evidence="8">Peripheral membrane protein</topology>
    </subcellularLocation>
</comment>
<dbReference type="GO" id="GO:0042777">
    <property type="term" value="P:proton motive force-driven plasma membrane ATP synthesis"/>
    <property type="evidence" value="ECO:0007669"/>
    <property type="project" value="UniProtKB-UniRule"/>
</dbReference>
<gene>
    <name evidence="8" type="primary">atpE</name>
    <name evidence="9" type="ORF">Metlim_1051</name>
</gene>
<evidence type="ECO:0000313" key="9">
    <source>
        <dbReference type="EMBL" id="EHQ35165.1"/>
    </source>
</evidence>
<keyword evidence="10" id="KW-1185">Reference proteome</keyword>
<comment type="subunit">
    <text evidence="8">Has multiple subunits with at least A(3), B(3), C, D, E, F, H, I and proteolipid K(x).</text>
</comment>
<evidence type="ECO:0000256" key="2">
    <source>
        <dbReference type="ARBA" id="ARBA00022448"/>
    </source>
</evidence>
<dbReference type="RefSeq" id="WP_004076896.1">
    <property type="nucleotide sequence ID" value="NZ_CM001436.1"/>
</dbReference>
<dbReference type="Proteomes" id="UP000005741">
    <property type="component" value="Chromosome"/>
</dbReference>
<organism evidence="9 10">
    <name type="scientific">Methanoplanus limicola DSM 2279</name>
    <dbReference type="NCBI Taxonomy" id="937775"/>
    <lineage>
        <taxon>Archaea</taxon>
        <taxon>Methanobacteriati</taxon>
        <taxon>Methanobacteriota</taxon>
        <taxon>Stenosarchaea group</taxon>
        <taxon>Methanomicrobia</taxon>
        <taxon>Methanomicrobiales</taxon>
        <taxon>Methanomicrobiaceae</taxon>
        <taxon>Methanoplanus</taxon>
    </lineage>
</organism>
<dbReference type="GO" id="GO:0005524">
    <property type="term" value="F:ATP binding"/>
    <property type="evidence" value="ECO:0007669"/>
    <property type="project" value="UniProtKB-UniRule"/>
</dbReference>
<keyword evidence="5 8" id="KW-0406">Ion transport</keyword>
<dbReference type="Gene3D" id="1.20.5.620">
    <property type="entry name" value="F1F0 ATP synthase subunit B, membrane domain"/>
    <property type="match status" value="1"/>
</dbReference>
<dbReference type="AlphaFoldDB" id="H1YZE1"/>
<dbReference type="HOGENOM" id="CLU_120786_0_0_2"/>
<dbReference type="GO" id="GO:0005886">
    <property type="term" value="C:plasma membrane"/>
    <property type="evidence" value="ECO:0007669"/>
    <property type="project" value="UniProtKB-SubCell"/>
</dbReference>
<name>H1YZE1_9EURY</name>
<evidence type="ECO:0000256" key="3">
    <source>
        <dbReference type="ARBA" id="ARBA00022475"/>
    </source>
</evidence>
<keyword evidence="6 8" id="KW-0472">Membrane</keyword>
<comment type="similarity">
    <text evidence="1 8">Belongs to the V-ATPase E subunit family.</text>
</comment>
<evidence type="ECO:0000256" key="4">
    <source>
        <dbReference type="ARBA" id="ARBA00022781"/>
    </source>
</evidence>
<dbReference type="HAMAP" id="MF_00311">
    <property type="entry name" value="ATP_synth_E_arch"/>
    <property type="match status" value="1"/>
</dbReference>
<evidence type="ECO:0000256" key="7">
    <source>
        <dbReference type="ARBA" id="ARBA00023310"/>
    </source>
</evidence>
<evidence type="ECO:0000256" key="5">
    <source>
        <dbReference type="ARBA" id="ARBA00023065"/>
    </source>
</evidence>
<reference evidence="9 10" key="1">
    <citation type="submission" date="2011-10" db="EMBL/GenBank/DDBJ databases">
        <title>The Improved High-Quality Draft genome of Methanoplanus limicola DSM 2279.</title>
        <authorList>
            <consortium name="US DOE Joint Genome Institute (JGI-PGF)"/>
            <person name="Lucas S."/>
            <person name="Copeland A."/>
            <person name="Lapidus A."/>
            <person name="Glavina del Rio T."/>
            <person name="Dalin E."/>
            <person name="Tice H."/>
            <person name="Bruce D."/>
            <person name="Goodwin L."/>
            <person name="Pitluck S."/>
            <person name="Peters L."/>
            <person name="Mikhailova N."/>
            <person name="Lu M."/>
            <person name="Kyrpides N."/>
            <person name="Mavromatis K."/>
            <person name="Ivanova N."/>
            <person name="Markowitz V."/>
            <person name="Cheng J.-F."/>
            <person name="Hugenholtz P."/>
            <person name="Woyke T."/>
            <person name="Wu D."/>
            <person name="Wirth R."/>
            <person name="Brambilla E.-M."/>
            <person name="Klenk H.-P."/>
            <person name="Eisen J.A."/>
        </authorList>
    </citation>
    <scope>NUCLEOTIDE SEQUENCE [LARGE SCALE GENOMIC DNA]</scope>
    <source>
        <strain evidence="9 10">DSM 2279</strain>
    </source>
</reference>
<keyword evidence="3 8" id="KW-1003">Cell membrane</keyword>
<dbReference type="InParanoid" id="H1YZE1"/>
<dbReference type="OrthoDB" id="4691at2157"/>
<dbReference type="Gene3D" id="3.30.2320.30">
    <property type="entry name" value="ATP synthase, E subunit, C-terminal"/>
    <property type="match status" value="1"/>
</dbReference>
<keyword evidence="7 8" id="KW-0066">ATP synthesis</keyword>
<evidence type="ECO:0000256" key="8">
    <source>
        <dbReference type="HAMAP-Rule" id="MF_00311"/>
    </source>
</evidence>
<accession>H1YZE1</accession>
<sequence>MALDAVVSEIKAKGEKEAAAIIAEGKAEADKILAEANEEVISIKKAAESESDRQSALIVTREVAAANLSVKRGILNAEKDLLDETYEKTVRAINELPADFHSKAVRELCKAAAKELGEGLFYCNERDSAAVEAALSELKTLKGFSLAGIKDISGGVIAESADGQLQLDFSYNAYLSEVWEDSLKDASEALFG</sequence>
<dbReference type="InterPro" id="IPR002842">
    <property type="entry name" value="ATPase_V1_Esu"/>
</dbReference>
<dbReference type="GO" id="GO:0033178">
    <property type="term" value="C:proton-transporting two-sector ATPase complex, catalytic domain"/>
    <property type="evidence" value="ECO:0007669"/>
    <property type="project" value="InterPro"/>
</dbReference>
<dbReference type="GO" id="GO:0046933">
    <property type="term" value="F:proton-transporting ATP synthase activity, rotational mechanism"/>
    <property type="evidence" value="ECO:0007669"/>
    <property type="project" value="UniProtKB-UniRule"/>
</dbReference>
<dbReference type="Pfam" id="PF01991">
    <property type="entry name" value="vATP-synt_E"/>
    <property type="match status" value="1"/>
</dbReference>
<dbReference type="EMBL" id="CM001436">
    <property type="protein sequence ID" value="EHQ35165.1"/>
    <property type="molecule type" value="Genomic_DNA"/>
</dbReference>
<proteinExistence type="inferred from homology"/>
<dbReference type="GO" id="GO:0046961">
    <property type="term" value="F:proton-transporting ATPase activity, rotational mechanism"/>
    <property type="evidence" value="ECO:0007669"/>
    <property type="project" value="InterPro"/>
</dbReference>